<comment type="caution">
    <text evidence="2">The sequence shown here is derived from an EMBL/GenBank/DDBJ whole genome shotgun (WGS) entry which is preliminary data.</text>
</comment>
<proteinExistence type="predicted"/>
<dbReference type="PANTHER" id="PTHR43355:SF2">
    <property type="entry name" value="FLAVIN REDUCTASE (NADPH)"/>
    <property type="match status" value="1"/>
</dbReference>
<reference evidence="2 3" key="1">
    <citation type="submission" date="2020-07" db="EMBL/GenBank/DDBJ databases">
        <title>Sequencing the genomes of 1000 actinobacteria strains.</title>
        <authorList>
            <person name="Klenk H.-P."/>
        </authorList>
    </citation>
    <scope>NUCLEOTIDE SEQUENCE [LARGE SCALE GENOMIC DNA]</scope>
    <source>
        <strain evidence="2 3">DSM 103164</strain>
    </source>
</reference>
<dbReference type="SUPFAM" id="SSF51735">
    <property type="entry name" value="NAD(P)-binding Rossmann-fold domains"/>
    <property type="match status" value="1"/>
</dbReference>
<dbReference type="Proteomes" id="UP000527616">
    <property type="component" value="Unassembled WGS sequence"/>
</dbReference>
<organism evidence="2 3">
    <name type="scientific">Naumannella cuiyingiana</name>
    <dbReference type="NCBI Taxonomy" id="1347891"/>
    <lineage>
        <taxon>Bacteria</taxon>
        <taxon>Bacillati</taxon>
        <taxon>Actinomycetota</taxon>
        <taxon>Actinomycetes</taxon>
        <taxon>Propionibacteriales</taxon>
        <taxon>Propionibacteriaceae</taxon>
        <taxon>Naumannella</taxon>
    </lineage>
</organism>
<dbReference type="Gene3D" id="3.40.50.720">
    <property type="entry name" value="NAD(P)-binding Rossmann-like Domain"/>
    <property type="match status" value="1"/>
</dbReference>
<dbReference type="InterPro" id="IPR036291">
    <property type="entry name" value="NAD(P)-bd_dom_sf"/>
</dbReference>
<name>A0A7Z0IKM6_9ACTN</name>
<dbReference type="Pfam" id="PF13460">
    <property type="entry name" value="NAD_binding_10"/>
    <property type="match status" value="1"/>
</dbReference>
<accession>A0A7Z0IKM6</accession>
<dbReference type="RefSeq" id="WP_179444660.1">
    <property type="nucleotide sequence ID" value="NZ_JACBZS010000001.1"/>
</dbReference>
<sequence>MNTIAVFGATGGTGRLLVTALRERGLGVVAIVRDPTGYKAPPGVIVKQADVLDPSSLDGVLDNVDAVISALGPRDGRSPTTVYSRGMRNIIAQMRAAGVHRLVVISAVPVSPPEENTFFVRHILHPILWRFFGPSYRDLRVMEEELRTRAKDIDWTIVRPPLLTDDPARGDVRRAVDSPLGKPKKISRADLANELANAALDESLAHKTLTVSY</sequence>
<dbReference type="EMBL" id="JACBZS010000001">
    <property type="protein sequence ID" value="NYI70745.1"/>
    <property type="molecule type" value="Genomic_DNA"/>
</dbReference>
<feature type="domain" description="NAD(P)-binding" evidence="1">
    <location>
        <begin position="8"/>
        <end position="200"/>
    </location>
</feature>
<dbReference type="InterPro" id="IPR051606">
    <property type="entry name" value="Polyketide_Oxido-like"/>
</dbReference>
<protein>
    <submittedName>
        <fullName evidence="2">Putative NADH-flavin reductase</fullName>
    </submittedName>
</protein>
<evidence type="ECO:0000259" key="1">
    <source>
        <dbReference type="Pfam" id="PF13460"/>
    </source>
</evidence>
<evidence type="ECO:0000313" key="2">
    <source>
        <dbReference type="EMBL" id="NYI70745.1"/>
    </source>
</evidence>
<keyword evidence="3" id="KW-1185">Reference proteome</keyword>
<evidence type="ECO:0000313" key="3">
    <source>
        <dbReference type="Proteomes" id="UP000527616"/>
    </source>
</evidence>
<dbReference type="AlphaFoldDB" id="A0A7Z0IKM6"/>
<gene>
    <name evidence="2" type="ORF">GGQ54_001305</name>
</gene>
<dbReference type="GO" id="GO:0042602">
    <property type="term" value="F:riboflavin reductase (NADPH) activity"/>
    <property type="evidence" value="ECO:0007669"/>
    <property type="project" value="TreeGrafter"/>
</dbReference>
<dbReference type="InterPro" id="IPR016040">
    <property type="entry name" value="NAD(P)-bd_dom"/>
</dbReference>
<dbReference type="PANTHER" id="PTHR43355">
    <property type="entry name" value="FLAVIN REDUCTASE (NADPH)"/>
    <property type="match status" value="1"/>
</dbReference>
<dbReference type="GO" id="GO:0004074">
    <property type="term" value="F:biliverdin reductase [NAD(P)H] activity"/>
    <property type="evidence" value="ECO:0007669"/>
    <property type="project" value="TreeGrafter"/>
</dbReference>